<proteinExistence type="predicted"/>
<comment type="caution">
    <text evidence="1">The sequence shown here is derived from an EMBL/GenBank/DDBJ whole genome shotgun (WGS) entry which is preliminary data.</text>
</comment>
<sequence length="128" mass="14303">MARPVFVSTTPCGNCSAEERASEREGKSMCTHVIYLQLGLLRWLFRWVRTVWGRTNIGRDITCLGVLPQMTITFTFVRPLAEGHFCWPGMSAATVLRGVRVVVGMAGDMTQNSCDIYSGVRSLRVLFV</sequence>
<reference evidence="1 2" key="1">
    <citation type="journal article" date="2023" name="Sci. Data">
        <title>Genome assembly of the Korean intertidal mud-creeper Batillaria attramentaria.</title>
        <authorList>
            <person name="Patra A.K."/>
            <person name="Ho P.T."/>
            <person name="Jun S."/>
            <person name="Lee S.J."/>
            <person name="Kim Y."/>
            <person name="Won Y.J."/>
        </authorList>
    </citation>
    <scope>NUCLEOTIDE SEQUENCE [LARGE SCALE GENOMIC DNA]</scope>
    <source>
        <strain evidence="1">Wonlab-2016</strain>
    </source>
</reference>
<evidence type="ECO:0000313" key="1">
    <source>
        <dbReference type="EMBL" id="KAK7486109.1"/>
    </source>
</evidence>
<protein>
    <submittedName>
        <fullName evidence="1">Uncharacterized protein</fullName>
    </submittedName>
</protein>
<evidence type="ECO:0000313" key="2">
    <source>
        <dbReference type="Proteomes" id="UP001519460"/>
    </source>
</evidence>
<organism evidence="1 2">
    <name type="scientific">Batillaria attramentaria</name>
    <dbReference type="NCBI Taxonomy" id="370345"/>
    <lineage>
        <taxon>Eukaryota</taxon>
        <taxon>Metazoa</taxon>
        <taxon>Spiralia</taxon>
        <taxon>Lophotrochozoa</taxon>
        <taxon>Mollusca</taxon>
        <taxon>Gastropoda</taxon>
        <taxon>Caenogastropoda</taxon>
        <taxon>Sorbeoconcha</taxon>
        <taxon>Cerithioidea</taxon>
        <taxon>Batillariidae</taxon>
        <taxon>Batillaria</taxon>
    </lineage>
</organism>
<dbReference type="AlphaFoldDB" id="A0ABD0KG14"/>
<keyword evidence="2" id="KW-1185">Reference proteome</keyword>
<dbReference type="EMBL" id="JACVVK020000184">
    <property type="protein sequence ID" value="KAK7486109.1"/>
    <property type="molecule type" value="Genomic_DNA"/>
</dbReference>
<dbReference type="Proteomes" id="UP001519460">
    <property type="component" value="Unassembled WGS sequence"/>
</dbReference>
<gene>
    <name evidence="1" type="ORF">BaRGS_00022718</name>
</gene>
<name>A0ABD0KG14_9CAEN</name>
<accession>A0ABD0KG14</accession>